<protein>
    <recommendedName>
        <fullName evidence="3">Class I SAM-dependent methyltransferase</fullName>
    </recommendedName>
</protein>
<gene>
    <name evidence="1" type="ORF">GBZ48_19125</name>
</gene>
<organism evidence="1 2">
    <name type="scientific">Azospirillum melinis</name>
    <dbReference type="NCBI Taxonomy" id="328839"/>
    <lineage>
        <taxon>Bacteria</taxon>
        <taxon>Pseudomonadati</taxon>
        <taxon>Pseudomonadota</taxon>
        <taxon>Alphaproteobacteria</taxon>
        <taxon>Rhodospirillales</taxon>
        <taxon>Azospirillaceae</taxon>
        <taxon>Azospirillum</taxon>
    </lineage>
</organism>
<dbReference type="Proteomes" id="UP000605086">
    <property type="component" value="Unassembled WGS sequence"/>
</dbReference>
<dbReference type="SUPFAM" id="SSF53335">
    <property type="entry name" value="S-adenosyl-L-methionine-dependent methyltransferases"/>
    <property type="match status" value="1"/>
</dbReference>
<comment type="caution">
    <text evidence="1">The sequence shown here is derived from an EMBL/GenBank/DDBJ whole genome shotgun (WGS) entry which is preliminary data.</text>
</comment>
<keyword evidence="2" id="KW-1185">Reference proteome</keyword>
<reference evidence="1 2" key="1">
    <citation type="submission" date="2019-10" db="EMBL/GenBank/DDBJ databases">
        <title>Genome sequence of Azospirillum melinis.</title>
        <authorList>
            <person name="Ambrosini A."/>
            <person name="Sant'Anna F.H."/>
            <person name="Cassan F.D."/>
            <person name="Souza E.M."/>
            <person name="Passaglia L.M.P."/>
        </authorList>
    </citation>
    <scope>NUCLEOTIDE SEQUENCE [LARGE SCALE GENOMIC DNA]</scope>
    <source>
        <strain evidence="1 2">TMCY0552</strain>
    </source>
</reference>
<proteinExistence type="predicted"/>
<dbReference type="EMBL" id="WHOS01000025">
    <property type="protein sequence ID" value="NUB01375.1"/>
    <property type="molecule type" value="Genomic_DNA"/>
</dbReference>
<dbReference type="Gene3D" id="3.40.50.150">
    <property type="entry name" value="Vaccinia Virus protein VP39"/>
    <property type="match status" value="1"/>
</dbReference>
<dbReference type="Pfam" id="PF13578">
    <property type="entry name" value="Methyltransf_24"/>
    <property type="match status" value="1"/>
</dbReference>
<dbReference type="InterPro" id="IPR029063">
    <property type="entry name" value="SAM-dependent_MTases_sf"/>
</dbReference>
<evidence type="ECO:0000313" key="1">
    <source>
        <dbReference type="EMBL" id="NUB01375.1"/>
    </source>
</evidence>
<name>A0ABX2KL14_9PROT</name>
<accession>A0ABX2KL14</accession>
<evidence type="ECO:0008006" key="3">
    <source>
        <dbReference type="Google" id="ProtNLM"/>
    </source>
</evidence>
<sequence>MSMPSMEVFRHNYHELTDVGRALYMVAVKPKWDERQQFFFEGCRDLPGQMYMADRRALFEAILKRRPRQCFEIGTYLGGGSTYFLASAFRQLGAGQVVTLEAEQNNYALAAGYYARYLPELNPHVKFLLGGDPALFLPHIDPEQGVDSLFLDGSSDGEETFGQLRFFEPHCRPGTLLLAHDWDTEKQRLVRPYLENSPDWQLDQYIGEPDSIGYAAYIRR</sequence>
<evidence type="ECO:0000313" key="2">
    <source>
        <dbReference type="Proteomes" id="UP000605086"/>
    </source>
</evidence>
<dbReference type="RefSeq" id="WP_174472450.1">
    <property type="nucleotide sequence ID" value="NZ_JAGINN010000009.1"/>
</dbReference>